<dbReference type="InterPro" id="IPR008929">
    <property type="entry name" value="Chondroitin_lyas"/>
</dbReference>
<accession>A0A8H7WGX3</accession>
<evidence type="ECO:0000256" key="2">
    <source>
        <dbReference type="ARBA" id="ARBA00023239"/>
    </source>
</evidence>
<protein>
    <recommendedName>
        <fullName evidence="5">Alginate lyase domain-containing protein</fullName>
    </recommendedName>
</protein>
<evidence type="ECO:0000313" key="6">
    <source>
        <dbReference type="EMBL" id="KAG4424572.1"/>
    </source>
</evidence>
<feature type="domain" description="Alginate lyase" evidence="5">
    <location>
        <begin position="67"/>
        <end position="306"/>
    </location>
</feature>
<feature type="compositionally biased region" description="Acidic residues" evidence="3">
    <location>
        <begin position="500"/>
        <end position="513"/>
    </location>
</feature>
<keyword evidence="1 4" id="KW-0732">Signal</keyword>
<keyword evidence="2" id="KW-0456">Lyase</keyword>
<evidence type="ECO:0000313" key="7">
    <source>
        <dbReference type="Proteomes" id="UP000664132"/>
    </source>
</evidence>
<name>A0A8H7WGX3_9HELO</name>
<feature type="chain" id="PRO_5034108408" description="Alginate lyase domain-containing protein" evidence="4">
    <location>
        <begin position="18"/>
        <end position="513"/>
    </location>
</feature>
<feature type="region of interest" description="Disordered" evidence="3">
    <location>
        <begin position="472"/>
        <end position="513"/>
    </location>
</feature>
<dbReference type="AlphaFoldDB" id="A0A8H7WGX3"/>
<keyword evidence="7" id="KW-1185">Reference proteome</keyword>
<dbReference type="GO" id="GO:0042597">
    <property type="term" value="C:periplasmic space"/>
    <property type="evidence" value="ECO:0007669"/>
    <property type="project" value="InterPro"/>
</dbReference>
<evidence type="ECO:0000259" key="5">
    <source>
        <dbReference type="Pfam" id="PF05426"/>
    </source>
</evidence>
<dbReference type="EMBL" id="JAFJYH010000019">
    <property type="protein sequence ID" value="KAG4424572.1"/>
    <property type="molecule type" value="Genomic_DNA"/>
</dbReference>
<evidence type="ECO:0000256" key="1">
    <source>
        <dbReference type="ARBA" id="ARBA00022729"/>
    </source>
</evidence>
<proteinExistence type="predicted"/>
<feature type="signal peptide" evidence="4">
    <location>
        <begin position="1"/>
        <end position="17"/>
    </location>
</feature>
<comment type="caution">
    <text evidence="6">The sequence shown here is derived from an EMBL/GenBank/DDBJ whole genome shotgun (WGS) entry which is preliminary data.</text>
</comment>
<organism evidence="6 7">
    <name type="scientific">Cadophora malorum</name>
    <dbReference type="NCBI Taxonomy" id="108018"/>
    <lineage>
        <taxon>Eukaryota</taxon>
        <taxon>Fungi</taxon>
        <taxon>Dikarya</taxon>
        <taxon>Ascomycota</taxon>
        <taxon>Pezizomycotina</taxon>
        <taxon>Leotiomycetes</taxon>
        <taxon>Helotiales</taxon>
        <taxon>Ploettnerulaceae</taxon>
        <taxon>Cadophora</taxon>
    </lineage>
</organism>
<dbReference type="OrthoDB" id="5280547at2759"/>
<evidence type="ECO:0000256" key="3">
    <source>
        <dbReference type="SAM" id="MobiDB-lite"/>
    </source>
</evidence>
<gene>
    <name evidence="6" type="ORF">IFR04_002282</name>
</gene>
<dbReference type="GO" id="GO:0016829">
    <property type="term" value="F:lyase activity"/>
    <property type="evidence" value="ECO:0007669"/>
    <property type="project" value="UniProtKB-KW"/>
</dbReference>
<dbReference type="SUPFAM" id="SSF48230">
    <property type="entry name" value="Chondroitin AC/alginate lyase"/>
    <property type="match status" value="1"/>
</dbReference>
<dbReference type="Gene3D" id="1.50.10.100">
    <property type="entry name" value="Chondroitin AC/alginate lyase"/>
    <property type="match status" value="1"/>
</dbReference>
<sequence>MFRTYILHFCFFNLISAFVHPGLLVNDIDISRIQTKLSSKQDPWLSSWNKLISIKYASPSYTNNAVSIVYRGDDGVHAANAENLWHDAAAAFNLALRWKIDGDVECAEAASKILAAWGKTLTAFGDSDENYLAAGFQGHQLANAAELLRDYSPFAKDGLSIVIDMLNNVFLSKNIFFLNHQAPSEHNHKHFHANWELGNIASTMAIGILSDNQTAFDYAVDYFKNGSGNGAINNAITNIVSEPGTGNPLGQGQESGRDQGHSALNQQMLGVIAQQAWNQGEDLYAYNNSRILLGAEYFARYNLGNEVPFVPWTNNIVSWTEISSASRGATRPTWELLYSHYAQIKGLETPWTTEYLNHTLESFGGIFEGGAGSYGEGSGHYDGLGWGTLLYRRDQADVDAAQPSSTSTAVVAISTLSSTTSAPVAASSSALSTFSAFSSTSSVTVQSTSVAQTSAGATSQGNVIGPTTLATLTRSATPVSSAEASPSSSGTDAETTASPIEDDDDDDDSCESD</sequence>
<reference evidence="6" key="1">
    <citation type="submission" date="2021-02" db="EMBL/GenBank/DDBJ databases">
        <title>Genome sequence Cadophora malorum strain M34.</title>
        <authorList>
            <person name="Stefanovic E."/>
            <person name="Vu D."/>
            <person name="Scully C."/>
            <person name="Dijksterhuis J."/>
            <person name="Roader J."/>
            <person name="Houbraken J."/>
        </authorList>
    </citation>
    <scope>NUCLEOTIDE SEQUENCE</scope>
    <source>
        <strain evidence="6">M34</strain>
    </source>
</reference>
<feature type="compositionally biased region" description="Low complexity" evidence="3">
    <location>
        <begin position="475"/>
        <end position="489"/>
    </location>
</feature>
<dbReference type="InterPro" id="IPR008397">
    <property type="entry name" value="Alginate_lyase_dom"/>
</dbReference>
<dbReference type="Pfam" id="PF05426">
    <property type="entry name" value="Alginate_lyase"/>
    <property type="match status" value="1"/>
</dbReference>
<evidence type="ECO:0000256" key="4">
    <source>
        <dbReference type="SAM" id="SignalP"/>
    </source>
</evidence>
<dbReference type="Proteomes" id="UP000664132">
    <property type="component" value="Unassembled WGS sequence"/>
</dbReference>